<dbReference type="InterPro" id="IPR048682">
    <property type="entry name" value="COG4"/>
</dbReference>
<dbReference type="EMBL" id="JAEACU010000006">
    <property type="protein sequence ID" value="KAH7524725.1"/>
    <property type="molecule type" value="Genomic_DNA"/>
</dbReference>
<dbReference type="GO" id="GO:0015031">
    <property type="term" value="P:protein transport"/>
    <property type="evidence" value="ECO:0007669"/>
    <property type="project" value="UniProtKB-KW"/>
</dbReference>
<dbReference type="PANTHER" id="PTHR24016">
    <property type="entry name" value="CONSERVED OLIGOMERIC GOLGI COMPLEX SUBUNIT 4"/>
    <property type="match status" value="1"/>
</dbReference>
<protein>
    <recommendedName>
        <fullName evidence="3">Conserved oligomeric Golgi complex subunit 4</fullName>
    </recommendedName>
    <alternativeName>
        <fullName evidence="8">Component of oligomeric Golgi complex 4</fullName>
    </alternativeName>
</protein>
<dbReference type="Pfam" id="PF20663">
    <property type="entry name" value="COG4_N"/>
    <property type="match status" value="1"/>
</dbReference>
<evidence type="ECO:0000256" key="5">
    <source>
        <dbReference type="ARBA" id="ARBA00022927"/>
    </source>
</evidence>
<evidence type="ECO:0000256" key="2">
    <source>
        <dbReference type="ARBA" id="ARBA00009215"/>
    </source>
</evidence>
<evidence type="ECO:0000256" key="8">
    <source>
        <dbReference type="ARBA" id="ARBA00031340"/>
    </source>
</evidence>
<evidence type="ECO:0000256" key="4">
    <source>
        <dbReference type="ARBA" id="ARBA00022448"/>
    </source>
</evidence>
<evidence type="ECO:0000313" key="10">
    <source>
        <dbReference type="EMBL" id="KAH7524725.1"/>
    </source>
</evidence>
<evidence type="ECO:0000256" key="3">
    <source>
        <dbReference type="ARBA" id="ARBA00020975"/>
    </source>
</evidence>
<reference evidence="10" key="1">
    <citation type="journal article" date="2021" name="Front. Plant Sci.">
        <title>Chromosome-Scale Genome Assembly for Chinese Sour Jujube and Insights Into Its Genome Evolution and Domestication Signature.</title>
        <authorList>
            <person name="Shen L.-Y."/>
            <person name="Luo H."/>
            <person name="Wang X.-L."/>
            <person name="Wang X.-M."/>
            <person name="Qiu X.-J."/>
            <person name="Liu H."/>
            <person name="Zhou S.-S."/>
            <person name="Jia K.-H."/>
            <person name="Nie S."/>
            <person name="Bao Y.-T."/>
            <person name="Zhang R.-G."/>
            <person name="Yun Q.-Z."/>
            <person name="Chai Y.-H."/>
            <person name="Lu J.-Y."/>
            <person name="Li Y."/>
            <person name="Zhao S.-W."/>
            <person name="Mao J.-F."/>
            <person name="Jia S.-G."/>
            <person name="Mao Y.-M."/>
        </authorList>
    </citation>
    <scope>NUCLEOTIDE SEQUENCE</scope>
    <source>
        <strain evidence="10">AT0</strain>
        <tissue evidence="10">Leaf</tissue>
    </source>
</reference>
<evidence type="ECO:0000259" key="9">
    <source>
        <dbReference type="SMART" id="SM00762"/>
    </source>
</evidence>
<name>A0A978V9Z0_ZIZJJ</name>
<comment type="caution">
    <text evidence="10">The sequence shown here is derived from an EMBL/GenBank/DDBJ whole genome shotgun (WGS) entry which is preliminary data.</text>
</comment>
<keyword evidence="4" id="KW-0813">Transport</keyword>
<evidence type="ECO:0000313" key="11">
    <source>
        <dbReference type="Proteomes" id="UP000813462"/>
    </source>
</evidence>
<dbReference type="GO" id="GO:0000139">
    <property type="term" value="C:Golgi membrane"/>
    <property type="evidence" value="ECO:0007669"/>
    <property type="project" value="UniProtKB-SubCell"/>
</dbReference>
<evidence type="ECO:0000256" key="7">
    <source>
        <dbReference type="ARBA" id="ARBA00023136"/>
    </source>
</evidence>
<sequence>MLLSTSINFGTTEALDHVWSLTNKSADVLHLVKADSDHIFSNITSTADLVDHVSSKVSEHDLAQSRVNSMLLFLDAIVERDNCIKGVKRALETEDYKAAANYVQTFLRIDEKYKDYGSKQREQLMESKKKLEGIVRKQLSMVVDQRDHPTILRIIRLYTPLGLEEEGLQVYVGYLRKVIGMRSRLEFEHLVELMDQNVAGGGQTQANFVGCLINLFKDIVLAIEENNEILRSFCSEDGIKNMEYRKLPVLSSDINAQKKNLLDVGGSSEGPDPEEVELYSEEILSLMHLGEDYTEFMISKIKGLTSVDAELVSRATKASL</sequence>
<comment type="subcellular location">
    <subcellularLocation>
        <location evidence="1">Golgi apparatus membrane</location>
        <topology evidence="1">Peripheral membrane protein</topology>
    </subcellularLocation>
</comment>
<keyword evidence="6" id="KW-0333">Golgi apparatus</keyword>
<keyword evidence="5" id="KW-0653">Protein transport</keyword>
<dbReference type="SMART" id="SM00762">
    <property type="entry name" value="Cog4"/>
    <property type="match status" value="1"/>
</dbReference>
<dbReference type="PANTHER" id="PTHR24016:SF0">
    <property type="entry name" value="CONSERVED OLIGOMERIC GOLGI COMPLEX SUBUNIT 4"/>
    <property type="match status" value="1"/>
</dbReference>
<dbReference type="AlphaFoldDB" id="A0A978V9Z0"/>
<accession>A0A978V9Z0</accession>
<proteinExistence type="inferred from homology"/>
<dbReference type="InterPro" id="IPR013167">
    <property type="entry name" value="COG4_M"/>
</dbReference>
<dbReference type="InterPro" id="IPR048680">
    <property type="entry name" value="COG4_N"/>
</dbReference>
<gene>
    <name evidence="10" type="ORF">FEM48_Zijuj06G0150000</name>
</gene>
<organism evidence="10 11">
    <name type="scientific">Ziziphus jujuba var. spinosa</name>
    <dbReference type="NCBI Taxonomy" id="714518"/>
    <lineage>
        <taxon>Eukaryota</taxon>
        <taxon>Viridiplantae</taxon>
        <taxon>Streptophyta</taxon>
        <taxon>Embryophyta</taxon>
        <taxon>Tracheophyta</taxon>
        <taxon>Spermatophyta</taxon>
        <taxon>Magnoliopsida</taxon>
        <taxon>eudicotyledons</taxon>
        <taxon>Gunneridae</taxon>
        <taxon>Pentapetalae</taxon>
        <taxon>rosids</taxon>
        <taxon>fabids</taxon>
        <taxon>Rosales</taxon>
        <taxon>Rhamnaceae</taxon>
        <taxon>Paliureae</taxon>
        <taxon>Ziziphus</taxon>
    </lineage>
</organism>
<dbReference type="Proteomes" id="UP000813462">
    <property type="component" value="Unassembled WGS sequence"/>
</dbReference>
<feature type="domain" description="COG4 transport protein middle alpha-helical bundle" evidence="9">
    <location>
        <begin position="124"/>
        <end position="320"/>
    </location>
</feature>
<evidence type="ECO:0000256" key="6">
    <source>
        <dbReference type="ARBA" id="ARBA00023034"/>
    </source>
</evidence>
<evidence type="ECO:0000256" key="1">
    <source>
        <dbReference type="ARBA" id="ARBA00004395"/>
    </source>
</evidence>
<comment type="similarity">
    <text evidence="2">Belongs to the COG4 family.</text>
</comment>
<keyword evidence="7" id="KW-0472">Membrane</keyword>
<dbReference type="Pfam" id="PF08318">
    <property type="entry name" value="COG4_m"/>
    <property type="match status" value="1"/>
</dbReference>